<proteinExistence type="predicted"/>
<dbReference type="RefSeq" id="WP_137627694.1">
    <property type="nucleotide sequence ID" value="NZ_BJDJ01000003.1"/>
</dbReference>
<sequence>MMQMQSEITEEQFASMVADKLVNKVMPQIEELVKHYHESDQGLDQKAAAKMLGCDRTTFVKYYLSQPGFPHYMKNSQMMFSRKAIEKWLHDNQVYA</sequence>
<organism evidence="1 2">
    <name type="scientific">Lactiplantibacillus daowaiensis</name>
    <dbReference type="NCBI Taxonomy" id="2559918"/>
    <lineage>
        <taxon>Bacteria</taxon>
        <taxon>Bacillati</taxon>
        <taxon>Bacillota</taxon>
        <taxon>Bacilli</taxon>
        <taxon>Lactobacillales</taxon>
        <taxon>Lactobacillaceae</taxon>
        <taxon>Lactiplantibacillus</taxon>
    </lineage>
</organism>
<name>A0ABW1RY67_9LACO</name>
<evidence type="ECO:0000313" key="2">
    <source>
        <dbReference type="Proteomes" id="UP001596282"/>
    </source>
</evidence>
<gene>
    <name evidence="1" type="ORF">ACFP5Y_03650</name>
</gene>
<accession>A0ABW1RY67</accession>
<keyword evidence="2" id="KW-1185">Reference proteome</keyword>
<comment type="caution">
    <text evidence="1">The sequence shown here is derived from an EMBL/GenBank/DDBJ whole genome shotgun (WGS) entry which is preliminary data.</text>
</comment>
<dbReference type="Proteomes" id="UP001596282">
    <property type="component" value="Unassembled WGS sequence"/>
</dbReference>
<protein>
    <submittedName>
        <fullName evidence="1">Helix-turn-helix domain-containing protein</fullName>
    </submittedName>
</protein>
<dbReference type="EMBL" id="JBHSSC010000009">
    <property type="protein sequence ID" value="MFC6180316.1"/>
    <property type="molecule type" value="Genomic_DNA"/>
</dbReference>
<evidence type="ECO:0000313" key="1">
    <source>
        <dbReference type="EMBL" id="MFC6180316.1"/>
    </source>
</evidence>
<reference evidence="2" key="1">
    <citation type="journal article" date="2019" name="Int. J. Syst. Evol. Microbiol.">
        <title>The Global Catalogue of Microorganisms (GCM) 10K type strain sequencing project: providing services to taxonomists for standard genome sequencing and annotation.</title>
        <authorList>
            <consortium name="The Broad Institute Genomics Platform"/>
            <consortium name="The Broad Institute Genome Sequencing Center for Infectious Disease"/>
            <person name="Wu L."/>
            <person name="Ma J."/>
        </authorList>
    </citation>
    <scope>NUCLEOTIDE SEQUENCE [LARGE SCALE GENOMIC DNA]</scope>
    <source>
        <strain evidence="2">CCM 8933</strain>
    </source>
</reference>